<proteinExistence type="predicted"/>
<dbReference type="Proteomes" id="UP001157109">
    <property type="component" value="Unassembled WGS sequence"/>
</dbReference>
<evidence type="ECO:0000313" key="3">
    <source>
        <dbReference type="Proteomes" id="UP001157109"/>
    </source>
</evidence>
<dbReference type="EMBL" id="BSUJ01000001">
    <property type="protein sequence ID" value="GMA19893.1"/>
    <property type="molecule type" value="Genomic_DNA"/>
</dbReference>
<reference evidence="3" key="1">
    <citation type="journal article" date="2019" name="Int. J. Syst. Evol. Microbiol.">
        <title>The Global Catalogue of Microorganisms (GCM) 10K type strain sequencing project: providing services to taxonomists for standard genome sequencing and annotation.</title>
        <authorList>
            <consortium name="The Broad Institute Genomics Platform"/>
            <consortium name="The Broad Institute Genome Sequencing Center for Infectious Disease"/>
            <person name="Wu L."/>
            <person name="Ma J."/>
        </authorList>
    </citation>
    <scope>NUCLEOTIDE SEQUENCE [LARGE SCALE GENOMIC DNA]</scope>
    <source>
        <strain evidence="3">NBRC 105830</strain>
    </source>
</reference>
<gene>
    <name evidence="2" type="ORF">GCM10025862_19140</name>
</gene>
<dbReference type="RefSeq" id="WP_241444610.1">
    <property type="nucleotide sequence ID" value="NZ_BSUJ01000001.1"/>
</dbReference>
<accession>A0ABQ6HP70</accession>
<evidence type="ECO:0000256" key="1">
    <source>
        <dbReference type="SAM" id="Phobius"/>
    </source>
</evidence>
<feature type="transmembrane region" description="Helical" evidence="1">
    <location>
        <begin position="6"/>
        <end position="27"/>
    </location>
</feature>
<organism evidence="2 3">
    <name type="scientific">Arsenicicoccus piscis</name>
    <dbReference type="NCBI Taxonomy" id="673954"/>
    <lineage>
        <taxon>Bacteria</taxon>
        <taxon>Bacillati</taxon>
        <taxon>Actinomycetota</taxon>
        <taxon>Actinomycetes</taxon>
        <taxon>Micrococcales</taxon>
        <taxon>Intrasporangiaceae</taxon>
        <taxon>Arsenicicoccus</taxon>
    </lineage>
</organism>
<comment type="caution">
    <text evidence="2">The sequence shown here is derived from an EMBL/GenBank/DDBJ whole genome shotgun (WGS) entry which is preliminary data.</text>
</comment>
<evidence type="ECO:0000313" key="2">
    <source>
        <dbReference type="EMBL" id="GMA19893.1"/>
    </source>
</evidence>
<keyword evidence="3" id="KW-1185">Reference proteome</keyword>
<keyword evidence="1" id="KW-0812">Transmembrane</keyword>
<name>A0ABQ6HP70_9MICO</name>
<keyword evidence="1" id="KW-1133">Transmembrane helix</keyword>
<keyword evidence="1" id="KW-0472">Membrane</keyword>
<sequence length="236" mass="26343">MTTDQWDLILQGISLAAAIAAAGFAFWSSRTSHKQLGQVRADAEKRDRQSREAQARRIFWDWQPIEWTNSMTGVAVGEVSDVFVCNESDEPVVSVVAVVWDSTTTQFRFERVGILRPGNRQGVMRARYEGAAMPKIPPGPPNEFSYDARGYLECAAVFRDAVGTWWIRYPDMTLSEWSGPQDSYTSIEDAVSALLTPWLTDHTSTSVTAPYHSQLRAFLDFIAGDDPKGKTDLGEN</sequence>
<evidence type="ECO:0008006" key="4">
    <source>
        <dbReference type="Google" id="ProtNLM"/>
    </source>
</evidence>
<protein>
    <recommendedName>
        <fullName evidence="4">Ig-like domain-containing protein</fullName>
    </recommendedName>
</protein>